<dbReference type="KEGG" id="luo:HHL09_05575"/>
<dbReference type="EMBL" id="CP051774">
    <property type="protein sequence ID" value="QJE95267.1"/>
    <property type="molecule type" value="Genomic_DNA"/>
</dbReference>
<dbReference type="PANTHER" id="PTHR32305">
    <property type="match status" value="1"/>
</dbReference>
<dbReference type="InterPro" id="IPR050708">
    <property type="entry name" value="T6SS_VgrG/RHS"/>
</dbReference>
<keyword evidence="3" id="KW-0732">Signal</keyword>
<feature type="signal peptide" evidence="3">
    <location>
        <begin position="1"/>
        <end position="22"/>
    </location>
</feature>
<proteinExistence type="predicted"/>
<evidence type="ECO:0000256" key="3">
    <source>
        <dbReference type="SAM" id="SignalP"/>
    </source>
</evidence>
<evidence type="ECO:0000313" key="6">
    <source>
        <dbReference type="EMBL" id="QJE95267.1"/>
    </source>
</evidence>
<feature type="region of interest" description="Disordered" evidence="2">
    <location>
        <begin position="2025"/>
        <end position="2054"/>
    </location>
</feature>
<dbReference type="InterPro" id="IPR006530">
    <property type="entry name" value="YD"/>
</dbReference>
<name>A0A858REK7_9BACT</name>
<dbReference type="NCBIfam" id="TIGR03696">
    <property type="entry name" value="Rhs_assc_core"/>
    <property type="match status" value="1"/>
</dbReference>
<dbReference type="PANTHER" id="PTHR32305:SF15">
    <property type="entry name" value="PROTEIN RHSA-RELATED"/>
    <property type="match status" value="1"/>
</dbReference>
<protein>
    <submittedName>
        <fullName evidence="6">RHS repeat-associated core domain-containing protein</fullName>
    </submittedName>
</protein>
<dbReference type="Pfam" id="PF20148">
    <property type="entry name" value="DUF6531"/>
    <property type="match status" value="1"/>
</dbReference>
<accession>A0A858REK7</accession>
<dbReference type="Pfam" id="PF25023">
    <property type="entry name" value="TEN_YD-shell"/>
    <property type="match status" value="1"/>
</dbReference>
<dbReference type="PRINTS" id="PR00394">
    <property type="entry name" value="RHSPROTEIN"/>
</dbReference>
<sequence>MKLRNFFAFLSAAIFAASAVRAEPGAWKSADESTRSAIAGKIFQGNYPEPVPPLEGGGVGVMSFAPSEATEITPEIQALARGLKKDAWSILQYCSDRIRHEAYWGSKKGATLTLLEGSGNSFDTAALMVALLREAGYQDVKFRYGMRIFSEQELEDWLGLISPLSDDGAPYPDSTDAEIRQKFGLPSDYPLSDEVLFTLHKIDFLILRGYPYLAPSGGDFKVPHVWVTFKDAQGTVREVDPSFKFLERYSFEIPSPSTFGYNRTTFLNNLGGSLTDSGRQISGIGVTTANGLNDQLSSFTNQFRTWLRTNHQGSSTDDFINRGYPYPIRGPITAHYLSAGSDYDAASTAIPVTSWNEIPSLWETKIKFTFGQAYNGSTKTFGVFYDEVEIPTNALGGRKLSLSYSGNSVNFRIDEESLAAFTATPTTIQMKVAVNHPGGEIDESGAFVDLGWMDDEEVKTYVRDGNAAYAIIYGFDPSAEHLRKSQERLDKYRKSGLGDGDWQVKTESLNVMGLNWMAQTRLVDNIVCTRTLVLPLSNHSFGRVSQEGAFYIDVGLKSSAFLSYSARKSTKLLKFHVNNYFGSALEHGILEQTQGPSLDALSTVRVIQLANAQSVPLHLANSSNWTSVRNLLDDAGNGWPVTALDKIASQITGAVNTDNAATVLVPRRGNIGMMATPATDKWRGYGYALNSNLNSGYYISGGYADGSYSGGYSNSNSASVSSNSITRYGSSEPGYYSMQAFLNGTSSDHTTIPRWAVIDPVDIASGAFLFENTDLQVGGPSPRGLSFHRSYNSNRADDSSTGLGNGWTHNLHVRATRRSAARAAMGDSALAQMAATYVAVSVALDVYANKANAKDWAVTALTAGWGVDQMRDNGISINIGGPTLEFVRMPDGTFVPPAGITMSLSSGPGGTLLLAERHGNTHNFDIEGKLTSTVDQHGATATFTYGTITVSGSPRTVLDKVSDHYGRLLDLDWVDGRINSVTETAGTLSREVAFSYTGNNLTTATDPEGKNFYYGYDQDRISSLVDGLGRTIVANFYDEQGRVFEQHLNGDPEKSFKIFISGYRNIERSPQGGETTYVYDRYGRCESVFDALGNESYSYFDGQNRIVEFAEPGNSAPSSYRPTRYTYNADHDLTMVLLPKRNASDPNSLYSATREYDSQKRLWKDSDYKGKKIIYTYTSKHQLETITDRKNQLVQTNTYYPDGSLATVKNGTNKITWYLNYDGFGHPRMIEYPSIVVDGVTVVPIETFLFDERGNLLEHTDRNGNKTTITYNERRQAEIVTLAAVDGASHTTEIQYDDAGNAYRRKDGNGNWLETEISQTGKLLSTKFPSTDAGTAVIRHKYDSADRREWSKDPYGRQTTFSYDLAGRLTSTTDALGRTAVDIFDENGRLEESVDFRNKSTFFRYTWRGELDQTRNALTHESTTLFDANGTKDTYTNNRGKVFDFAYDENGRPQSLKTPLLKERTKGWTVNGQIEYIREPSSDKTEFTYDGLGLVKQTVHMQGATVVATLIHARDRQGNIKSLKEGAKQVSYTYDERNRMRSFTDVRTKTIGYRYDGNGNLKELIYPDGKGSVFYTWNSLNRLESVTDWNGRVTRYFYDIAGRLIRGERANETERRYSYDAVSQLTGVSEISSSGQPLFFSYNRYDGGGRRDRETLFPSRHAVAASPFNAVYDDDDRLSNFNGTAVVHDSDGNMTTGPLGGVASSPFGYDTRNRLAAAGGLTYSYDPAGNRSSVVSGSSETKWTIDPNGPLSRALVREAPGGAKTWYIYGLGLLYEISESNQTITYHYDSRGSTVAMTADDGTTVVDRIEYDPYGRETWRQGSFDTPFRYHGSSGVQTDSNGLCYMRARYYHPQIRRFINADPIGFEGGTNWYQYAAGNPIAFADPNGLEPARVTINGTEMTDCIRYNPTLRGSPATWEDASPVVHGLLDGIGLLPAAGEVADGINGIIYFIEGNKVDGTLSFAAMVPVAGWGATGAKALKYADEAVEGVKYIDNAAKGGGRLGNPSTRAHIDDVATEMEKRGWEVTGGGGRLPEEYLPGPGGARNGSSFPDITATKDGRTLRVNTVDTRADGVTPTTREATNAARIRSQTPGDHLLLVPKPKKP</sequence>
<reference evidence="6 7" key="1">
    <citation type="submission" date="2020-04" db="EMBL/GenBank/DDBJ databases">
        <title>Luteolibacter sp. G-1-1-1 isolated from soil.</title>
        <authorList>
            <person name="Dahal R.H."/>
        </authorList>
    </citation>
    <scope>NUCLEOTIDE SEQUENCE [LARGE SCALE GENOMIC DNA]</scope>
    <source>
        <strain evidence="6 7">G-1-1-1</strain>
    </source>
</reference>
<evidence type="ECO:0000259" key="4">
    <source>
        <dbReference type="Pfam" id="PF20148"/>
    </source>
</evidence>
<dbReference type="InterPro" id="IPR045351">
    <property type="entry name" value="DUF6531"/>
</dbReference>
<feature type="domain" description="DUF6531" evidence="4">
    <location>
        <begin position="759"/>
        <end position="819"/>
    </location>
</feature>
<evidence type="ECO:0000313" key="7">
    <source>
        <dbReference type="Proteomes" id="UP000501812"/>
    </source>
</evidence>
<dbReference type="Proteomes" id="UP000501812">
    <property type="component" value="Chromosome"/>
</dbReference>
<dbReference type="InterPro" id="IPR056823">
    <property type="entry name" value="TEN-like_YD-shell"/>
</dbReference>
<feature type="domain" description="Teneurin-like YD-shell" evidence="5">
    <location>
        <begin position="1598"/>
        <end position="1863"/>
    </location>
</feature>
<organism evidence="6 7">
    <name type="scientific">Luteolibacter luteus</name>
    <dbReference type="NCBI Taxonomy" id="2728835"/>
    <lineage>
        <taxon>Bacteria</taxon>
        <taxon>Pseudomonadati</taxon>
        <taxon>Verrucomicrobiota</taxon>
        <taxon>Verrucomicrobiia</taxon>
        <taxon>Verrucomicrobiales</taxon>
        <taxon>Verrucomicrobiaceae</taxon>
        <taxon>Luteolibacter</taxon>
    </lineage>
</organism>
<dbReference type="InterPro" id="IPR022385">
    <property type="entry name" value="Rhs_assc_core"/>
</dbReference>
<evidence type="ECO:0000256" key="1">
    <source>
        <dbReference type="ARBA" id="ARBA00022737"/>
    </source>
</evidence>
<feature type="chain" id="PRO_5032548100" evidence="3">
    <location>
        <begin position="23"/>
        <end position="2105"/>
    </location>
</feature>
<feature type="region of interest" description="Disordered" evidence="2">
    <location>
        <begin position="2069"/>
        <end position="2105"/>
    </location>
</feature>
<keyword evidence="7" id="KW-1185">Reference proteome</keyword>
<dbReference type="RefSeq" id="WP_169453554.1">
    <property type="nucleotide sequence ID" value="NZ_CP051774.1"/>
</dbReference>
<dbReference type="Gene3D" id="2.180.10.10">
    <property type="entry name" value="RHS repeat-associated core"/>
    <property type="match status" value="4"/>
</dbReference>
<dbReference type="CDD" id="cd20745">
    <property type="entry name" value="FIX_RhsA_AHH_HNH-like"/>
    <property type="match status" value="1"/>
</dbReference>
<dbReference type="Pfam" id="PF05593">
    <property type="entry name" value="RHS_repeat"/>
    <property type="match status" value="2"/>
</dbReference>
<evidence type="ECO:0000256" key="2">
    <source>
        <dbReference type="SAM" id="MobiDB-lite"/>
    </source>
</evidence>
<keyword evidence="1" id="KW-0677">Repeat</keyword>
<evidence type="ECO:0000259" key="5">
    <source>
        <dbReference type="Pfam" id="PF25023"/>
    </source>
</evidence>
<gene>
    <name evidence="6" type="ORF">HHL09_05575</name>
</gene>
<dbReference type="NCBIfam" id="TIGR01643">
    <property type="entry name" value="YD_repeat_2x"/>
    <property type="match status" value="1"/>
</dbReference>
<dbReference type="InterPro" id="IPR031325">
    <property type="entry name" value="RHS_repeat"/>
</dbReference>